<dbReference type="InterPro" id="IPR011993">
    <property type="entry name" value="PH-like_dom_sf"/>
</dbReference>
<proteinExistence type="predicted"/>
<dbReference type="FunFam" id="2.30.29.30:FF:000066">
    <property type="entry name" value="FERM and PDZ domain-containing protein 4"/>
    <property type="match status" value="1"/>
</dbReference>
<dbReference type="Gene3D" id="3.10.20.90">
    <property type="entry name" value="Phosphatidylinositol 3-kinase Catalytic Subunit, Chain A, domain 1"/>
    <property type="match status" value="1"/>
</dbReference>
<reference evidence="6" key="2">
    <citation type="submission" date="2025-08" db="UniProtKB">
        <authorList>
            <consortium name="Ensembl"/>
        </authorList>
    </citation>
    <scope>IDENTIFICATION</scope>
</reference>
<dbReference type="Gene3D" id="2.30.42.10">
    <property type="match status" value="1"/>
</dbReference>
<dbReference type="SMART" id="SM00228">
    <property type="entry name" value="PDZ"/>
    <property type="match status" value="1"/>
</dbReference>
<dbReference type="PANTHER" id="PTHR46221:SF2">
    <property type="entry name" value="FERM AND PDZ DOMAIN-CONTAINING PROTEIN 1"/>
    <property type="match status" value="1"/>
</dbReference>
<dbReference type="InterPro" id="IPR029071">
    <property type="entry name" value="Ubiquitin-like_domsf"/>
</dbReference>
<dbReference type="InterPro" id="IPR019748">
    <property type="entry name" value="FERM_central"/>
</dbReference>
<feature type="region of interest" description="Disordered" evidence="2">
    <location>
        <begin position="821"/>
        <end position="895"/>
    </location>
</feature>
<dbReference type="Proteomes" id="UP000694680">
    <property type="component" value="Chromosome 1"/>
</dbReference>
<feature type="compositionally biased region" description="Basic and acidic residues" evidence="2">
    <location>
        <begin position="448"/>
        <end position="463"/>
    </location>
</feature>
<feature type="domain" description="Ras-associating" evidence="5">
    <location>
        <begin position="131"/>
        <end position="218"/>
    </location>
</feature>
<sequence length="1828" mass="201718">MMISLPYFLDYKALLKSFNFLKNRQCVTEMCLCVCAGGPADGRLVPGDQLVKINNVAVDDLTPEQAAEIIRECQDTLTMTVLRTMLGPKSSFITPEKRAKLRSNPVKVHFAEEVEVNGHSQGNSLLFLPNVLKVYLENGQTKAFKFEPSTTVKDIVMTLKEKLSLSHIEYFSLVLEQRHSISKLLLLHDEEPIQQVVQKKEAHDYKCLFRVCFMPKNLQVLLQDDSTAFEYLYLQGVNDVLQERFAVEMRCNTALRLAALHIQERLASYRHTHTKTWGIENFVSSTLLRNMREKDLRKAIGYHMKRSQSQQKRLPVDQARINYLEELSELKSFGGKSFGATLMLQDRESMVTLLVGARYGVSQVINHKLSILSTLTEFSCITRIELLPESEKVSLVKIYLQDIKPITLLLESVAAKDMSCLIAGYCRVFVDPNLNIFPWFNDSKKHKVSAEEGRNNTTRKADASKYQANSVTVSPGDGRIADAEQIKIQITDGGSIKPVGEEDWSRGGDGVEATEDHPSLSEISDSCQTDSRVLTSPSSDSLDALEEDDLLSCSSSSVLPKSVHHCSIKLHPFPQSHENSLCFAELSRLANFLPSPPEASEEDDEEDELWRRRKLLEDMEKIRIASEAIEGGSKEHPLTLSPLSGSAALDFVFNFDQSDARCYYNICSNITPDSARSLPIQPDRKEEKEAEVVEPVPILEPPPGFGDSSSDDEFFDARDRFTSPEDPTSLEKPRGVSTKMNLNLLSTLSLSDIQVSVVEANKDREEQEYRREDKRLLMLRKDSRKRRSFVETNYTSKVSYPEPEASTRTCKNLLVEANNIQKLSSDPKPSEKTENPSPTWSSLTQSEGEPTQLESKPILSRLSLQGPDSTQSQAKKQDMEMEPDSMESKSVTELMKTVSPSITVVRWRVDPDGKESADRRGDGKEEVSLQLVMSEQREKDKLVVSGPLMGHLFVEGNTEEANIEDKGLHSSSLNQLTFSCHRSPETNIQPNSLTEKNQISSNGILIFPGGEYTPEEVFEKSPPPPPPSSPLPLLPVSQKFLTDSFTKEKEEGGGTKFAENSSCDPHSTEMNDLTNKAQSLAVITTSKNDPSVTLSDEITDSTNSDNVFYDEDDDEAIPPLNLGPSNKSLGTKFDIDNDENGTIIQSLSNSEPHTRGRLLNSDHSHTKNSVTSKHGAAKRVTSSFDAGSGPKAEVALRNTSDQKSDCTSENPENDKNVTNPVLMNVCTSPTPDLSKQPPMTAHFLFQTLSPSVMGRLSASTLRGKIQKLPLYMSRSQETLNEAGVEIVIQSPSEDEKKDGTKIAVKLTDVHDVTETVEVESGAAAESVDSEDSDSTITGSEVDGEFFTEKTAPSETEAKENRTPSPVQSEPNLKLPNQLFYSEPMKVTPGPITEPPTSIISHLLRDTTDTQLNMPGPMQDATQPNVKALNPDQDTPGYKINILSPTIPAPVVVTTQNLNGPGISFHSQAQKLAKTSSDRPLMGLCQPADQNANASQALSSGCRVFTICDQPSQTKVLSEVAVLPPLKSELSCSSLLASGCESIIEGVQVPLDACGCPAVYTNCFGGGDNFDEELTVYEFSCRTQSSGVTKTTGANLPLVNSSPMPSFFSATSTYSPSFPRSILFSTSTSELSPLLSPLSNTPDSLILQTHKEMIRHLCQHHYPEPPAGFQMLRVDVDRLLSVLESSGADRSVTSRHPRDTCPAHFTENKRVLQMEARRLMAGCQQVVGVGQSPEEMLQSLSDSFRTLVELAGICLWFSGCDRCDRRNAEAVTGLSDVARSFRDFCLAAERASSKRSCQDLSSKLLAKQCTALTASVFCLTQLFRTLTAL</sequence>
<dbReference type="Pfam" id="PF21989">
    <property type="entry name" value="RA_2"/>
    <property type="match status" value="1"/>
</dbReference>
<evidence type="ECO:0000259" key="5">
    <source>
        <dbReference type="PROSITE" id="PS50200"/>
    </source>
</evidence>
<feature type="region of interest" description="Disordered" evidence="2">
    <location>
        <begin position="1143"/>
        <end position="1220"/>
    </location>
</feature>
<evidence type="ECO:0000256" key="1">
    <source>
        <dbReference type="SAM" id="Coils"/>
    </source>
</evidence>
<dbReference type="GO" id="GO:0007165">
    <property type="term" value="P:signal transduction"/>
    <property type="evidence" value="ECO:0007669"/>
    <property type="project" value="InterPro"/>
</dbReference>
<dbReference type="InterPro" id="IPR035963">
    <property type="entry name" value="FERM_2"/>
</dbReference>
<feature type="compositionally biased region" description="Polar residues" evidence="2">
    <location>
        <begin position="862"/>
        <end position="874"/>
    </location>
</feature>
<dbReference type="InterPro" id="IPR001478">
    <property type="entry name" value="PDZ"/>
</dbReference>
<dbReference type="SMART" id="SM00295">
    <property type="entry name" value="B41"/>
    <property type="match status" value="1"/>
</dbReference>
<feature type="compositionally biased region" description="Polar residues" evidence="2">
    <location>
        <begin position="521"/>
        <end position="535"/>
    </location>
</feature>
<feature type="region of interest" description="Disordered" evidence="2">
    <location>
        <begin position="1316"/>
        <end position="1372"/>
    </location>
</feature>
<evidence type="ECO:0000259" key="3">
    <source>
        <dbReference type="PROSITE" id="PS50057"/>
    </source>
</evidence>
<feature type="domain" description="FERM" evidence="3">
    <location>
        <begin position="130"/>
        <end position="433"/>
    </location>
</feature>
<dbReference type="PANTHER" id="PTHR46221">
    <property type="entry name" value="FERM AND PDZ DOMAIN-CONTAINING PROTEIN FAMILY MEMBER"/>
    <property type="match status" value="1"/>
</dbReference>
<feature type="compositionally biased region" description="Polar residues" evidence="2">
    <location>
        <begin position="1058"/>
        <end position="1070"/>
    </location>
</feature>
<feature type="coiled-coil region" evidence="1">
    <location>
        <begin position="755"/>
        <end position="782"/>
    </location>
</feature>
<accession>A0A8C5HNV8</accession>
<dbReference type="SUPFAM" id="SSF47031">
    <property type="entry name" value="Second domain of FERM"/>
    <property type="match status" value="1"/>
</dbReference>
<dbReference type="PROSITE" id="PS50057">
    <property type="entry name" value="FERM_3"/>
    <property type="match status" value="1"/>
</dbReference>
<name>A0A8C5HNV8_GOUWI</name>
<dbReference type="InterPro" id="IPR014352">
    <property type="entry name" value="FERM/acyl-CoA-bd_prot_sf"/>
</dbReference>
<organism evidence="6 7">
    <name type="scientific">Gouania willdenowi</name>
    <name type="common">Blunt-snouted clingfish</name>
    <name type="synonym">Lepadogaster willdenowi</name>
    <dbReference type="NCBI Taxonomy" id="441366"/>
    <lineage>
        <taxon>Eukaryota</taxon>
        <taxon>Metazoa</taxon>
        <taxon>Chordata</taxon>
        <taxon>Craniata</taxon>
        <taxon>Vertebrata</taxon>
        <taxon>Euteleostomi</taxon>
        <taxon>Actinopterygii</taxon>
        <taxon>Neopterygii</taxon>
        <taxon>Teleostei</taxon>
        <taxon>Neoteleostei</taxon>
        <taxon>Acanthomorphata</taxon>
        <taxon>Ovalentaria</taxon>
        <taxon>Blenniimorphae</taxon>
        <taxon>Blenniiformes</taxon>
        <taxon>Gobiesocoidei</taxon>
        <taxon>Gobiesocidae</taxon>
        <taxon>Gobiesocinae</taxon>
        <taxon>Gouania</taxon>
    </lineage>
</organism>
<dbReference type="InterPro" id="IPR036034">
    <property type="entry name" value="PDZ_sf"/>
</dbReference>
<evidence type="ECO:0000256" key="2">
    <source>
        <dbReference type="SAM" id="MobiDB-lite"/>
    </source>
</evidence>
<feature type="region of interest" description="Disordered" evidence="2">
    <location>
        <begin position="1046"/>
        <end position="1070"/>
    </location>
</feature>
<dbReference type="SUPFAM" id="SSF54236">
    <property type="entry name" value="Ubiquitin-like"/>
    <property type="match status" value="1"/>
</dbReference>
<dbReference type="PROSITE" id="PS50200">
    <property type="entry name" value="RA"/>
    <property type="match status" value="1"/>
</dbReference>
<feature type="domain" description="PDZ" evidence="4">
    <location>
        <begin position="34"/>
        <end position="85"/>
    </location>
</feature>
<evidence type="ECO:0000259" key="4">
    <source>
        <dbReference type="PROSITE" id="PS50106"/>
    </source>
</evidence>
<evidence type="ECO:0000313" key="7">
    <source>
        <dbReference type="Proteomes" id="UP000694680"/>
    </source>
</evidence>
<dbReference type="CDD" id="cd14473">
    <property type="entry name" value="FERM_B-lobe"/>
    <property type="match status" value="1"/>
</dbReference>
<gene>
    <name evidence="6" type="primary">LOC114476402</name>
</gene>
<dbReference type="CDD" id="cd13183">
    <property type="entry name" value="FERM_C_FRMPD1_FRMPD3_FRMPD4"/>
    <property type="match status" value="1"/>
</dbReference>
<dbReference type="Gene3D" id="1.20.80.10">
    <property type="match status" value="1"/>
</dbReference>
<dbReference type="InterPro" id="IPR019749">
    <property type="entry name" value="Band_41_domain"/>
</dbReference>
<dbReference type="InterPro" id="IPR000299">
    <property type="entry name" value="FERM_domain"/>
</dbReference>
<dbReference type="Pfam" id="PF00595">
    <property type="entry name" value="PDZ"/>
    <property type="match status" value="1"/>
</dbReference>
<dbReference type="InterPro" id="IPR000159">
    <property type="entry name" value="RA_dom"/>
</dbReference>
<dbReference type="SUPFAM" id="SSF50729">
    <property type="entry name" value="PH domain-like"/>
    <property type="match status" value="1"/>
</dbReference>
<dbReference type="Ensembl" id="ENSGWIT00000052385.1">
    <property type="protein sequence ID" value="ENSGWIP00000048442.1"/>
    <property type="gene ID" value="ENSGWIG00000023747.1"/>
</dbReference>
<protein>
    <submittedName>
        <fullName evidence="6">FERM and PDZ domain-containing protein 1-like</fullName>
    </submittedName>
</protein>
<feature type="region of interest" description="Disordered" evidence="2">
    <location>
        <begin position="448"/>
        <end position="474"/>
    </location>
</feature>
<dbReference type="PROSITE" id="PS50106">
    <property type="entry name" value="PDZ"/>
    <property type="match status" value="1"/>
</dbReference>
<reference evidence="6" key="1">
    <citation type="submission" date="2020-06" db="EMBL/GenBank/DDBJ databases">
        <authorList>
            <consortium name="Wellcome Sanger Institute Data Sharing"/>
        </authorList>
    </citation>
    <scope>NUCLEOTIDE SEQUENCE [LARGE SCALE GENOMIC DNA]</scope>
</reference>
<dbReference type="InterPro" id="IPR041779">
    <property type="entry name" value="FRMPD1/3/4_FERM_C"/>
</dbReference>
<reference evidence="6" key="3">
    <citation type="submission" date="2025-09" db="UniProtKB">
        <authorList>
            <consortium name="Ensembl"/>
        </authorList>
    </citation>
    <scope>IDENTIFICATION</scope>
</reference>
<keyword evidence="7" id="KW-1185">Reference proteome</keyword>
<evidence type="ECO:0000313" key="6">
    <source>
        <dbReference type="Ensembl" id="ENSGWIP00000048442.1"/>
    </source>
</evidence>
<keyword evidence="1" id="KW-0175">Coiled coil</keyword>
<dbReference type="SUPFAM" id="SSF50156">
    <property type="entry name" value="PDZ domain-like"/>
    <property type="match status" value="1"/>
</dbReference>
<feature type="region of interest" description="Disordered" evidence="2">
    <location>
        <begin position="492"/>
        <end position="540"/>
    </location>
</feature>
<feature type="compositionally biased region" description="Polar residues" evidence="2">
    <location>
        <begin position="1207"/>
        <end position="1220"/>
    </location>
</feature>
<dbReference type="Gene3D" id="2.30.29.30">
    <property type="entry name" value="Pleckstrin-homology domain (PH domain)/Phosphotyrosine-binding domain (PTB)"/>
    <property type="match status" value="1"/>
</dbReference>
<feature type="compositionally biased region" description="Polar residues" evidence="2">
    <location>
        <begin position="835"/>
        <end position="854"/>
    </location>
</feature>
<dbReference type="Pfam" id="PF00373">
    <property type="entry name" value="FERM_M"/>
    <property type="match status" value="1"/>
</dbReference>